<proteinExistence type="predicted"/>
<keyword evidence="7" id="KW-1185">Reference proteome</keyword>
<evidence type="ECO:0000256" key="5">
    <source>
        <dbReference type="SAM" id="Phobius"/>
    </source>
</evidence>
<keyword evidence="3 5" id="KW-1133">Transmembrane helix</keyword>
<feature type="transmembrane region" description="Helical" evidence="5">
    <location>
        <begin position="440"/>
        <end position="458"/>
    </location>
</feature>
<evidence type="ECO:0008006" key="8">
    <source>
        <dbReference type="Google" id="ProtNLM"/>
    </source>
</evidence>
<evidence type="ECO:0000256" key="4">
    <source>
        <dbReference type="ARBA" id="ARBA00023136"/>
    </source>
</evidence>
<feature type="transmembrane region" description="Helical" evidence="5">
    <location>
        <begin position="350"/>
        <end position="368"/>
    </location>
</feature>
<name>A0ABP0UDU0_9BRYO</name>
<feature type="transmembrane region" description="Helical" evidence="5">
    <location>
        <begin position="479"/>
        <end position="502"/>
    </location>
</feature>
<feature type="transmembrane region" description="Helical" evidence="5">
    <location>
        <begin position="130"/>
        <end position="150"/>
    </location>
</feature>
<dbReference type="Proteomes" id="UP001497512">
    <property type="component" value="Chromosome 3"/>
</dbReference>
<feature type="transmembrane region" description="Helical" evidence="5">
    <location>
        <begin position="411"/>
        <end position="428"/>
    </location>
</feature>
<feature type="transmembrane region" description="Helical" evidence="5">
    <location>
        <begin position="551"/>
        <end position="574"/>
    </location>
</feature>
<gene>
    <name evidence="6" type="ORF">CSSPTR1EN2_LOCUS14626</name>
</gene>
<feature type="transmembrane region" description="Helical" evidence="5">
    <location>
        <begin position="183"/>
        <end position="202"/>
    </location>
</feature>
<keyword evidence="2 5" id="KW-0812">Transmembrane</keyword>
<keyword evidence="4 5" id="KW-0472">Membrane</keyword>
<dbReference type="Pfam" id="PF02535">
    <property type="entry name" value="Zip"/>
    <property type="match status" value="2"/>
</dbReference>
<comment type="subcellular location">
    <subcellularLocation>
        <location evidence="1">Membrane</location>
        <topology evidence="1">Multi-pass membrane protein</topology>
    </subcellularLocation>
</comment>
<accession>A0ABP0UDU0</accession>
<evidence type="ECO:0000256" key="1">
    <source>
        <dbReference type="ARBA" id="ARBA00004141"/>
    </source>
</evidence>
<protein>
    <recommendedName>
        <fullName evidence="8">Zinc transporter</fullName>
    </recommendedName>
</protein>
<evidence type="ECO:0000256" key="2">
    <source>
        <dbReference type="ARBA" id="ARBA00022692"/>
    </source>
</evidence>
<evidence type="ECO:0000256" key="3">
    <source>
        <dbReference type="ARBA" id="ARBA00022989"/>
    </source>
</evidence>
<evidence type="ECO:0000313" key="6">
    <source>
        <dbReference type="EMBL" id="CAK9219557.1"/>
    </source>
</evidence>
<feature type="transmembrane region" description="Helical" evidence="5">
    <location>
        <begin position="317"/>
        <end position="338"/>
    </location>
</feature>
<feature type="transmembrane region" description="Helical" evidence="5">
    <location>
        <begin position="157"/>
        <end position="177"/>
    </location>
</feature>
<feature type="transmembrane region" description="Helical" evidence="5">
    <location>
        <begin position="223"/>
        <end position="239"/>
    </location>
</feature>
<dbReference type="PANTHER" id="PTHR11040:SF70">
    <property type="entry name" value="OS05G0316100 PROTEIN"/>
    <property type="match status" value="1"/>
</dbReference>
<feature type="transmembrane region" description="Helical" evidence="5">
    <location>
        <begin position="610"/>
        <end position="630"/>
    </location>
</feature>
<dbReference type="EMBL" id="OZ019895">
    <property type="protein sequence ID" value="CAK9219557.1"/>
    <property type="molecule type" value="Genomic_DNA"/>
</dbReference>
<dbReference type="PANTHER" id="PTHR11040">
    <property type="entry name" value="ZINC/IRON TRANSPORTER"/>
    <property type="match status" value="1"/>
</dbReference>
<dbReference type="InterPro" id="IPR003689">
    <property type="entry name" value="ZIP"/>
</dbReference>
<reference evidence="6" key="1">
    <citation type="submission" date="2024-02" db="EMBL/GenBank/DDBJ databases">
        <authorList>
            <consortium name="ELIXIR-Norway"/>
            <consortium name="Elixir Norway"/>
        </authorList>
    </citation>
    <scope>NUCLEOTIDE SEQUENCE</scope>
</reference>
<feature type="transmembrane region" description="Helical" evidence="5">
    <location>
        <begin position="380"/>
        <end position="404"/>
    </location>
</feature>
<organism evidence="6 7">
    <name type="scientific">Sphagnum troendelagicum</name>
    <dbReference type="NCBI Taxonomy" id="128251"/>
    <lineage>
        <taxon>Eukaryota</taxon>
        <taxon>Viridiplantae</taxon>
        <taxon>Streptophyta</taxon>
        <taxon>Embryophyta</taxon>
        <taxon>Bryophyta</taxon>
        <taxon>Sphagnophytina</taxon>
        <taxon>Sphagnopsida</taxon>
        <taxon>Sphagnales</taxon>
        <taxon>Sphagnaceae</taxon>
        <taxon>Sphagnum</taxon>
    </lineage>
</organism>
<evidence type="ECO:0000313" key="7">
    <source>
        <dbReference type="Proteomes" id="UP001497512"/>
    </source>
</evidence>
<sequence length="645" mass="68265">MKASKFETAIMERLRMASGCSMGRKSRNQACSTLLFYVTVVLLLQMLYPVIPLVEGIATGKPAWINDRATILAGIRRRSDNAQRNKDVDPKAIATGMPKDVLPEQQDDVNVIREDVVAKSVEQRVPVSTVALLTLGMAVATGLGAVPFFFMELEAQWAGMCNGVASGVMLAASFDLIQEGQKYGSGSWVVVGILFGGLFILLSQKMLQGFGEVRMQDVKGADMRKMILVVSIMTLHSFGEGSGVGVSFAGSKGLTQGLMVTIAIAVHNIPEGLAVSMVLSQQGISAKHSMLWSIFTSLPQPLVAVPAFLCAEAFTQVLPFCMGFAAGCMIWMVVAEVMPDSFRDASHSQVASAATLSVAFMEALSAILENFDHAPRWENLSALVVSLFFGLGPFFGGLVITVLASSVRLPATLLTGIGAGVAFVLASWRPLQLWSGGKMNFFQVCSLLGAGAFAHYILRKIVQMKRKSLKAETVQLDPGKVMSPVAQMACLASLMIGFHAFAEGLALGVAAPKAYGLGVHLLLPVSLHGLPRGVSVASTIHGGTHSGRGAMLAAALTGLAGPIAAILAILMGIGYQGLDYWMVLACGSLYPAFGGKLLRRAFSVNPRNAFLGLLLGLVFATACLTSTRLVCLHTPYCNSAPEAVT</sequence>